<evidence type="ECO:0000313" key="1">
    <source>
        <dbReference type="EMBL" id="QDU37633.1"/>
    </source>
</evidence>
<keyword evidence="2" id="KW-1185">Reference proteome</keyword>
<reference evidence="1 2" key="1">
    <citation type="submission" date="2019-02" db="EMBL/GenBank/DDBJ databases">
        <title>Deep-cultivation of Planctomycetes and their phenomic and genomic characterization uncovers novel biology.</title>
        <authorList>
            <person name="Wiegand S."/>
            <person name="Jogler M."/>
            <person name="Boedeker C."/>
            <person name="Pinto D."/>
            <person name="Vollmers J."/>
            <person name="Rivas-Marin E."/>
            <person name="Kohn T."/>
            <person name="Peeters S.H."/>
            <person name="Heuer A."/>
            <person name="Rast P."/>
            <person name="Oberbeckmann S."/>
            <person name="Bunk B."/>
            <person name="Jeske O."/>
            <person name="Meyerdierks A."/>
            <person name="Storesund J.E."/>
            <person name="Kallscheuer N."/>
            <person name="Luecker S."/>
            <person name="Lage O.M."/>
            <person name="Pohl T."/>
            <person name="Merkel B.J."/>
            <person name="Hornburger P."/>
            <person name="Mueller R.-W."/>
            <person name="Bruemmer F."/>
            <person name="Labrenz M."/>
            <person name="Spormann A.M."/>
            <person name="Op den Camp H."/>
            <person name="Overmann J."/>
            <person name="Amann R."/>
            <person name="Jetten M.S.M."/>
            <person name="Mascher T."/>
            <person name="Medema M.H."/>
            <person name="Devos D.P."/>
            <person name="Kaster A.-K."/>
            <person name="Ovreas L."/>
            <person name="Rohde M."/>
            <person name="Galperin M.Y."/>
            <person name="Jogler C."/>
        </authorList>
    </citation>
    <scope>NUCLEOTIDE SEQUENCE [LARGE SCALE GENOMIC DNA]</scope>
    <source>
        <strain evidence="1 2">Mal4</strain>
    </source>
</reference>
<protein>
    <submittedName>
        <fullName evidence="1">Uncharacterized protein</fullName>
    </submittedName>
</protein>
<name>A0A517Z5A2_9PLAN</name>
<accession>A0A517Z5A2</accession>
<dbReference type="Proteomes" id="UP000320496">
    <property type="component" value="Chromosome"/>
</dbReference>
<dbReference type="OrthoDB" id="5186027at2"/>
<gene>
    <name evidence="1" type="ORF">Mal4_19480</name>
</gene>
<proteinExistence type="predicted"/>
<evidence type="ECO:0000313" key="2">
    <source>
        <dbReference type="Proteomes" id="UP000320496"/>
    </source>
</evidence>
<organism evidence="1 2">
    <name type="scientific">Maioricimonas rarisocia</name>
    <dbReference type="NCBI Taxonomy" id="2528026"/>
    <lineage>
        <taxon>Bacteria</taxon>
        <taxon>Pseudomonadati</taxon>
        <taxon>Planctomycetota</taxon>
        <taxon>Planctomycetia</taxon>
        <taxon>Planctomycetales</taxon>
        <taxon>Planctomycetaceae</taxon>
        <taxon>Maioricimonas</taxon>
    </lineage>
</organism>
<sequence length="226" mass="24958">MPEFSVFKGNCPGNVAKDAKYRVHSGKTGPVIGLTYSTTDDERWYPTTQAHPDLARMVNAVKTAKGNPPNGSFYINEFKQVIVPVVGDSAYYYAGKYETPLRFEFEGKILSGEPIDLEGSPIGPGSDWVGPHPGIPYVLSAGGQDVYYKLFPRPNVEKKVKLSRARSPEAAAAVVDQIRAVKGFSGGRFYVNEFGSMFAPVQEGLEWRYLYIGPLDLDNWFPPPEV</sequence>
<dbReference type="KEGG" id="mri:Mal4_19480"/>
<dbReference type="AlphaFoldDB" id="A0A517Z5A2"/>
<dbReference type="EMBL" id="CP036275">
    <property type="protein sequence ID" value="QDU37633.1"/>
    <property type="molecule type" value="Genomic_DNA"/>
</dbReference>
<dbReference type="RefSeq" id="WP_145368603.1">
    <property type="nucleotide sequence ID" value="NZ_CP036275.1"/>
</dbReference>